<gene>
    <name evidence="1" type="ORF">FC695_32635</name>
</gene>
<evidence type="ECO:0000313" key="1">
    <source>
        <dbReference type="EMBL" id="TKI91551.1"/>
    </source>
</evidence>
<proteinExistence type="predicted"/>
<name>A0A9X9A3W0_BACCE</name>
<feature type="non-terminal residue" evidence="1">
    <location>
        <position position="1"/>
    </location>
</feature>
<organism evidence="1 2">
    <name type="scientific">Bacillus cereus</name>
    <dbReference type="NCBI Taxonomy" id="1396"/>
    <lineage>
        <taxon>Bacteria</taxon>
        <taxon>Bacillati</taxon>
        <taxon>Bacillota</taxon>
        <taxon>Bacilli</taxon>
        <taxon>Bacillales</taxon>
        <taxon>Bacillaceae</taxon>
        <taxon>Bacillus</taxon>
        <taxon>Bacillus cereus group</taxon>
    </lineage>
</organism>
<evidence type="ECO:0000313" key="2">
    <source>
        <dbReference type="Proteomes" id="UP000308444"/>
    </source>
</evidence>
<protein>
    <submittedName>
        <fullName evidence="1">ABC transporter permease</fullName>
    </submittedName>
</protein>
<dbReference type="AlphaFoldDB" id="A0A9X9A3W0"/>
<comment type="caution">
    <text evidence="1">The sequence shown here is derived from an EMBL/GenBank/DDBJ whole genome shotgun (WGS) entry which is preliminary data.</text>
</comment>
<dbReference type="EMBL" id="SZOH01003158">
    <property type="protein sequence ID" value="TKI91551.1"/>
    <property type="molecule type" value="Genomic_DNA"/>
</dbReference>
<dbReference type="Proteomes" id="UP000308444">
    <property type="component" value="Unassembled WGS sequence"/>
</dbReference>
<accession>A0A9X9A3W0</accession>
<reference evidence="1 2" key="1">
    <citation type="journal article" date="2019" name="Environ. Microbiol.">
        <title>An active ?-lactamase is a part of an orchestrated cell wall stress resistance network of Bacillus subtilis and related rhizosphere species.</title>
        <authorList>
            <person name="Bucher T."/>
            <person name="Keren-Paz A."/>
            <person name="Hausser J."/>
            <person name="Olender T."/>
            <person name="Cytryn E."/>
            <person name="Kolodkin-Gal I."/>
        </authorList>
    </citation>
    <scope>NUCLEOTIDE SEQUENCE [LARGE SCALE GENOMIC DNA]</scope>
    <source>
        <strain evidence="1 2">I32</strain>
    </source>
</reference>
<sequence>KMKFREKDHQAMQTLYSITLKKQDGVDYPVPVLERELTMKETEPPVQNK</sequence>